<dbReference type="GO" id="GO:0005829">
    <property type="term" value="C:cytosol"/>
    <property type="evidence" value="ECO:0007669"/>
    <property type="project" value="TreeGrafter"/>
</dbReference>
<dbReference type="GO" id="GO:0003677">
    <property type="term" value="F:DNA binding"/>
    <property type="evidence" value="ECO:0007669"/>
    <property type="project" value="UniProtKB-KW"/>
</dbReference>
<organism evidence="3 4">
    <name type="scientific">Candidatus Dojkabacteria bacterium</name>
    <dbReference type="NCBI Taxonomy" id="2099670"/>
    <lineage>
        <taxon>Bacteria</taxon>
        <taxon>Candidatus Dojkabacteria</taxon>
    </lineage>
</organism>
<keyword evidence="1" id="KW-0238">DNA-binding</keyword>
<dbReference type="AlphaFoldDB" id="A0A955L718"/>
<dbReference type="SMART" id="SM00530">
    <property type="entry name" value="HTH_XRE"/>
    <property type="match status" value="1"/>
</dbReference>
<dbReference type="InterPro" id="IPR010982">
    <property type="entry name" value="Lambda_DNA-bd_dom_sf"/>
</dbReference>
<comment type="caution">
    <text evidence="3">The sequence shown here is derived from an EMBL/GenBank/DDBJ whole genome shotgun (WGS) entry which is preliminary data.</text>
</comment>
<dbReference type="Pfam" id="PF01381">
    <property type="entry name" value="HTH_3"/>
    <property type="match status" value="1"/>
</dbReference>
<reference evidence="3" key="1">
    <citation type="submission" date="2020-04" db="EMBL/GenBank/DDBJ databases">
        <authorList>
            <person name="Zhang T."/>
        </authorList>
    </citation>
    <scope>NUCLEOTIDE SEQUENCE</scope>
    <source>
        <strain evidence="3">HKST-UBA11</strain>
    </source>
</reference>
<evidence type="ECO:0000313" key="4">
    <source>
        <dbReference type="Proteomes" id="UP000754563"/>
    </source>
</evidence>
<accession>A0A955L718</accession>
<dbReference type="PANTHER" id="PTHR46797">
    <property type="entry name" value="HTH-TYPE TRANSCRIPTIONAL REGULATOR"/>
    <property type="match status" value="1"/>
</dbReference>
<evidence type="ECO:0000313" key="3">
    <source>
        <dbReference type="EMBL" id="MCA9385112.1"/>
    </source>
</evidence>
<dbReference type="SUPFAM" id="SSF47413">
    <property type="entry name" value="lambda repressor-like DNA-binding domains"/>
    <property type="match status" value="1"/>
</dbReference>
<reference evidence="3" key="2">
    <citation type="journal article" date="2021" name="Microbiome">
        <title>Successional dynamics and alternative stable states in a saline activated sludge microbial community over 9 years.</title>
        <authorList>
            <person name="Wang Y."/>
            <person name="Ye J."/>
            <person name="Ju F."/>
            <person name="Liu L."/>
            <person name="Boyd J.A."/>
            <person name="Deng Y."/>
            <person name="Parks D.H."/>
            <person name="Jiang X."/>
            <person name="Yin X."/>
            <person name="Woodcroft B.J."/>
            <person name="Tyson G.W."/>
            <person name="Hugenholtz P."/>
            <person name="Polz M.F."/>
            <person name="Zhang T."/>
        </authorList>
    </citation>
    <scope>NUCLEOTIDE SEQUENCE</scope>
    <source>
        <strain evidence="3">HKST-UBA11</strain>
    </source>
</reference>
<evidence type="ECO:0000256" key="1">
    <source>
        <dbReference type="ARBA" id="ARBA00023125"/>
    </source>
</evidence>
<dbReference type="Gene3D" id="1.10.260.40">
    <property type="entry name" value="lambda repressor-like DNA-binding domains"/>
    <property type="match status" value="1"/>
</dbReference>
<dbReference type="InterPro" id="IPR001387">
    <property type="entry name" value="Cro/C1-type_HTH"/>
</dbReference>
<dbReference type="CDD" id="cd00093">
    <property type="entry name" value="HTH_XRE"/>
    <property type="match status" value="1"/>
</dbReference>
<evidence type="ECO:0000259" key="2">
    <source>
        <dbReference type="PROSITE" id="PS50943"/>
    </source>
</evidence>
<feature type="domain" description="HTH cro/C1-type" evidence="2">
    <location>
        <begin position="9"/>
        <end position="63"/>
    </location>
</feature>
<dbReference type="InterPro" id="IPR050807">
    <property type="entry name" value="TransReg_Diox_bact_type"/>
</dbReference>
<dbReference type="Proteomes" id="UP000754563">
    <property type="component" value="Unassembled WGS sequence"/>
</dbReference>
<dbReference type="PROSITE" id="PS50943">
    <property type="entry name" value="HTH_CROC1"/>
    <property type="match status" value="1"/>
</dbReference>
<dbReference type="EMBL" id="JAGQLH010000004">
    <property type="protein sequence ID" value="MCA9385112.1"/>
    <property type="molecule type" value="Genomic_DNA"/>
</dbReference>
<gene>
    <name evidence="3" type="ORF">KC717_00525</name>
</gene>
<dbReference type="PANTHER" id="PTHR46797:SF1">
    <property type="entry name" value="METHYLPHOSPHONATE SYNTHASE"/>
    <property type="match status" value="1"/>
</dbReference>
<proteinExistence type="predicted"/>
<name>A0A955L718_9BACT</name>
<dbReference type="GO" id="GO:0003700">
    <property type="term" value="F:DNA-binding transcription factor activity"/>
    <property type="evidence" value="ECO:0007669"/>
    <property type="project" value="TreeGrafter"/>
</dbReference>
<sequence length="106" mass="11770">MTKSLGERIRDARQDAKLSQLQVAVALGVSDKTISGYESGRISPPINKLEKLADMLKKPVGYFIGSDPRNYTIASRLRAVEIALREIRQELREIKVATSQGQSLDL</sequence>
<protein>
    <submittedName>
        <fullName evidence="3">Helix-turn-helix transcriptional regulator</fullName>
    </submittedName>
</protein>